<dbReference type="Proteomes" id="UP000030748">
    <property type="component" value="Unassembled WGS sequence"/>
</dbReference>
<dbReference type="Pfam" id="PF22922">
    <property type="entry name" value="GAF_NLP"/>
    <property type="match status" value="1"/>
</dbReference>
<gene>
    <name evidence="2" type="ORF">MIMGU_mgv1a022040mg</name>
</gene>
<accession>A0A022RM72</accession>
<dbReference type="GO" id="GO:0003700">
    <property type="term" value="F:DNA-binding transcription factor activity"/>
    <property type="evidence" value="ECO:0007669"/>
    <property type="project" value="InterPro"/>
</dbReference>
<organism evidence="2 3">
    <name type="scientific">Erythranthe guttata</name>
    <name type="common">Yellow monkey flower</name>
    <name type="synonym">Mimulus guttatus</name>
    <dbReference type="NCBI Taxonomy" id="4155"/>
    <lineage>
        <taxon>Eukaryota</taxon>
        <taxon>Viridiplantae</taxon>
        <taxon>Streptophyta</taxon>
        <taxon>Embryophyta</taxon>
        <taxon>Tracheophyta</taxon>
        <taxon>Spermatophyta</taxon>
        <taxon>Magnoliopsida</taxon>
        <taxon>eudicotyledons</taxon>
        <taxon>Gunneridae</taxon>
        <taxon>Pentapetalae</taxon>
        <taxon>asterids</taxon>
        <taxon>lamiids</taxon>
        <taxon>Lamiales</taxon>
        <taxon>Phrymaceae</taxon>
        <taxon>Erythranthe</taxon>
    </lineage>
</organism>
<evidence type="ECO:0000313" key="2">
    <source>
        <dbReference type="EMBL" id="EYU41046.1"/>
    </source>
</evidence>
<dbReference type="PANTHER" id="PTHR32002">
    <property type="entry name" value="PROTEIN NLP8"/>
    <property type="match status" value="1"/>
</dbReference>
<keyword evidence="3" id="KW-1185">Reference proteome</keyword>
<dbReference type="InterPro" id="IPR045012">
    <property type="entry name" value="NLP"/>
</dbReference>
<evidence type="ECO:0000313" key="3">
    <source>
        <dbReference type="Proteomes" id="UP000030748"/>
    </source>
</evidence>
<dbReference type="AlphaFoldDB" id="A0A022RM72"/>
<name>A0A022RM72_ERYGU</name>
<dbReference type="InterPro" id="IPR055081">
    <property type="entry name" value="NLP1-9_GAF"/>
</dbReference>
<proteinExistence type="predicted"/>
<feature type="non-terminal residue" evidence="2">
    <location>
        <position position="216"/>
    </location>
</feature>
<dbReference type="STRING" id="4155.A0A022RM72"/>
<dbReference type="PANTHER" id="PTHR32002:SF41">
    <property type="entry name" value="PROTEIN NLP8"/>
    <property type="match status" value="1"/>
</dbReference>
<feature type="domain" description="NLP1-9 GAF" evidence="1">
    <location>
        <begin position="72"/>
        <end position="215"/>
    </location>
</feature>
<reference evidence="2 3" key="1">
    <citation type="journal article" date="2013" name="Proc. Natl. Acad. Sci. U.S.A.">
        <title>Fine-scale variation in meiotic recombination in Mimulus inferred from population shotgun sequencing.</title>
        <authorList>
            <person name="Hellsten U."/>
            <person name="Wright K.M."/>
            <person name="Jenkins J."/>
            <person name="Shu S."/>
            <person name="Yuan Y."/>
            <person name="Wessler S.R."/>
            <person name="Schmutz J."/>
            <person name="Willis J.H."/>
            <person name="Rokhsar D.S."/>
        </authorList>
    </citation>
    <scope>NUCLEOTIDE SEQUENCE [LARGE SCALE GENOMIC DNA]</scope>
    <source>
        <strain evidence="3">cv. DUN x IM62</strain>
    </source>
</reference>
<protein>
    <recommendedName>
        <fullName evidence="1">NLP1-9 GAF domain-containing protein</fullName>
    </recommendedName>
</protein>
<sequence>MYYSTAEYLRVQHAIDHEVRGSIDLPVFEEDDSIDGDRSCCAVLEIVTTKEKLDFDLEINNISRALLAVDLRITDVLRAIFHAHRLPLALTWIPCSYTEEYSGNQTIRTNSIKNNILNPNEKPVLCVEESACYSSDTYMQGFIRASGGHFLEKGQGVVGKALQSNQPFIYHDVKEYHISEYPLVHHARKYGLNAAVAIRLRSTFTGEDDYILEFFC</sequence>
<evidence type="ECO:0000259" key="1">
    <source>
        <dbReference type="Pfam" id="PF22922"/>
    </source>
</evidence>
<dbReference type="EMBL" id="KI630370">
    <property type="protein sequence ID" value="EYU41046.1"/>
    <property type="molecule type" value="Genomic_DNA"/>
</dbReference>